<feature type="region of interest" description="Disordered" evidence="1">
    <location>
        <begin position="108"/>
        <end position="128"/>
    </location>
</feature>
<evidence type="ECO:0000313" key="2">
    <source>
        <dbReference type="EMBL" id="MXQ88331.1"/>
    </source>
</evidence>
<evidence type="ECO:0000256" key="1">
    <source>
        <dbReference type="SAM" id="MobiDB-lite"/>
    </source>
</evidence>
<comment type="caution">
    <text evidence="2">The sequence shown here is derived from an EMBL/GenBank/DDBJ whole genome shotgun (WGS) entry which is preliminary data.</text>
</comment>
<sequence>MLGVVTQPLIGCAPEGQGELLTSAPGTSKPSHLSCGVSVSELREAAFILVFNQSSQGRSESLTRTLASLSSLQSSAFRPLSETEHPLATTDFFLHLAVLGQRLVERPRADVDREEDEEYPEQEEAGCRGGHSEELHLQCSLQQPGLPGICEALRCHGNAAAPGRNLAFIT</sequence>
<organism evidence="2 3">
    <name type="scientific">Bos mutus</name>
    <name type="common">wild yak</name>
    <dbReference type="NCBI Taxonomy" id="72004"/>
    <lineage>
        <taxon>Eukaryota</taxon>
        <taxon>Metazoa</taxon>
        <taxon>Chordata</taxon>
        <taxon>Craniata</taxon>
        <taxon>Vertebrata</taxon>
        <taxon>Euteleostomi</taxon>
        <taxon>Mammalia</taxon>
        <taxon>Eutheria</taxon>
        <taxon>Laurasiatheria</taxon>
        <taxon>Artiodactyla</taxon>
        <taxon>Ruminantia</taxon>
        <taxon>Pecora</taxon>
        <taxon>Bovidae</taxon>
        <taxon>Bovinae</taxon>
        <taxon>Bos</taxon>
    </lineage>
</organism>
<keyword evidence="3" id="KW-1185">Reference proteome</keyword>
<dbReference type="AlphaFoldDB" id="A0A6B0RHB8"/>
<feature type="compositionally biased region" description="Acidic residues" evidence="1">
    <location>
        <begin position="112"/>
        <end position="124"/>
    </location>
</feature>
<protein>
    <submittedName>
        <fullName evidence="2">Uncharacterized protein</fullName>
    </submittedName>
</protein>
<accession>A0A6B0RHB8</accession>
<gene>
    <name evidence="2" type="ORF">E5288_WYG021405</name>
</gene>
<dbReference type="EMBL" id="VBQZ03000045">
    <property type="protein sequence ID" value="MXQ88331.1"/>
    <property type="molecule type" value="Genomic_DNA"/>
</dbReference>
<reference evidence="2" key="1">
    <citation type="submission" date="2019-10" db="EMBL/GenBank/DDBJ databases">
        <title>The sequence and de novo assembly of the wild yak genome.</title>
        <authorList>
            <person name="Liu Y."/>
        </authorList>
    </citation>
    <scope>NUCLEOTIDE SEQUENCE [LARGE SCALE GENOMIC DNA]</scope>
    <source>
        <strain evidence="2">WY2019</strain>
    </source>
</reference>
<proteinExistence type="predicted"/>
<dbReference type="Proteomes" id="UP000322234">
    <property type="component" value="Unassembled WGS sequence"/>
</dbReference>
<evidence type="ECO:0000313" key="3">
    <source>
        <dbReference type="Proteomes" id="UP000322234"/>
    </source>
</evidence>
<name>A0A6B0RHB8_9CETA</name>